<dbReference type="Proteomes" id="UP000499080">
    <property type="component" value="Unassembled WGS sequence"/>
</dbReference>
<protein>
    <recommendedName>
        <fullName evidence="4">Tc3 transposase DNA binding domain-containing protein</fullName>
    </recommendedName>
</protein>
<accession>A0A4Y2G0R7</accession>
<dbReference type="EMBL" id="BGPR01176003">
    <property type="protein sequence ID" value="GBM46931.1"/>
    <property type="molecule type" value="Genomic_DNA"/>
</dbReference>
<dbReference type="AlphaFoldDB" id="A0A4Y2G0R7"/>
<gene>
    <name evidence="2" type="ORF">AVEN_189260_1</name>
</gene>
<comment type="caution">
    <text evidence="2">The sequence shown here is derived from an EMBL/GenBank/DDBJ whole genome shotgun (WGS) entry which is preliminary data.</text>
</comment>
<dbReference type="OrthoDB" id="10045182at2759"/>
<sequence length="88" mass="10160">MRQQVSHKAVGSVPAATMTGYQDLSNFERGLIVGAGEMRHRISRVAMKFGYSHTTIPRVHHEYRVSGKTLNLRHRSDQRKTLKERDRQ</sequence>
<name>A0A4Y2G0R7_ARAVE</name>
<proteinExistence type="predicted"/>
<evidence type="ECO:0008006" key="4">
    <source>
        <dbReference type="Google" id="ProtNLM"/>
    </source>
</evidence>
<feature type="region of interest" description="Disordered" evidence="1">
    <location>
        <begin position="67"/>
        <end position="88"/>
    </location>
</feature>
<evidence type="ECO:0000256" key="1">
    <source>
        <dbReference type="SAM" id="MobiDB-lite"/>
    </source>
</evidence>
<reference evidence="2 3" key="1">
    <citation type="journal article" date="2019" name="Sci. Rep.">
        <title>Orb-weaving spider Araneus ventricosus genome elucidates the spidroin gene catalogue.</title>
        <authorList>
            <person name="Kono N."/>
            <person name="Nakamura H."/>
            <person name="Ohtoshi R."/>
            <person name="Moran D.A.P."/>
            <person name="Shinohara A."/>
            <person name="Yoshida Y."/>
            <person name="Fujiwara M."/>
            <person name="Mori M."/>
            <person name="Tomita M."/>
            <person name="Arakawa K."/>
        </authorList>
    </citation>
    <scope>NUCLEOTIDE SEQUENCE [LARGE SCALE GENOMIC DNA]</scope>
</reference>
<evidence type="ECO:0000313" key="2">
    <source>
        <dbReference type="EMBL" id="GBM46931.1"/>
    </source>
</evidence>
<organism evidence="2 3">
    <name type="scientific">Araneus ventricosus</name>
    <name type="common">Orbweaver spider</name>
    <name type="synonym">Epeira ventricosa</name>
    <dbReference type="NCBI Taxonomy" id="182803"/>
    <lineage>
        <taxon>Eukaryota</taxon>
        <taxon>Metazoa</taxon>
        <taxon>Ecdysozoa</taxon>
        <taxon>Arthropoda</taxon>
        <taxon>Chelicerata</taxon>
        <taxon>Arachnida</taxon>
        <taxon>Araneae</taxon>
        <taxon>Araneomorphae</taxon>
        <taxon>Entelegynae</taxon>
        <taxon>Araneoidea</taxon>
        <taxon>Araneidae</taxon>
        <taxon>Araneus</taxon>
    </lineage>
</organism>
<evidence type="ECO:0000313" key="3">
    <source>
        <dbReference type="Proteomes" id="UP000499080"/>
    </source>
</evidence>
<keyword evidence="3" id="KW-1185">Reference proteome</keyword>
<feature type="compositionally biased region" description="Basic and acidic residues" evidence="1">
    <location>
        <begin position="74"/>
        <end position="88"/>
    </location>
</feature>